<evidence type="ECO:0000313" key="2">
    <source>
        <dbReference type="EMBL" id="NMB70422.1"/>
    </source>
</evidence>
<organism evidence="2 3">
    <name type="scientific">candidate division WWE3 bacterium</name>
    <dbReference type="NCBI Taxonomy" id="2053526"/>
    <lineage>
        <taxon>Bacteria</taxon>
        <taxon>Katanobacteria</taxon>
    </lineage>
</organism>
<dbReference type="Pfam" id="PF00970">
    <property type="entry name" value="FAD_binding_6"/>
    <property type="match status" value="1"/>
</dbReference>
<feature type="domain" description="FAD-binding FR-type" evidence="1">
    <location>
        <begin position="5"/>
        <end position="104"/>
    </location>
</feature>
<sequence>MFIRPQKFEAIVAKKDYLNPNTVELTLNLHNPNSIDFQSGQFVSLEVAENEYRAYSISSEENSHSKIRLLIEVSHSGKGADLVKRINVEEKITFIGPSGKFTLPNELPNKIVFIATGVGFAPFESMLHKLEDLKFSGVIEFFFGIRNPENLFKEEYLKKYSDQNNLFKYYLCFSQGIGRVTKVLPSKLDLSREKNTLFLICGNPNMIHEMNDTLIKNGINEKNILHEKFTYAAI</sequence>
<dbReference type="EMBL" id="JAAZNL010000058">
    <property type="protein sequence ID" value="NMB70422.1"/>
    <property type="molecule type" value="Genomic_DNA"/>
</dbReference>
<comment type="caution">
    <text evidence="2">The sequence shown here is derived from an EMBL/GenBank/DDBJ whole genome shotgun (WGS) entry which is preliminary data.</text>
</comment>
<dbReference type="InterPro" id="IPR008333">
    <property type="entry name" value="Cbr1-like_FAD-bd_dom"/>
</dbReference>
<dbReference type="Gene3D" id="2.40.30.10">
    <property type="entry name" value="Translation factors"/>
    <property type="match status" value="1"/>
</dbReference>
<proteinExistence type="predicted"/>
<dbReference type="SUPFAM" id="SSF52343">
    <property type="entry name" value="Ferredoxin reductase-like, C-terminal NADP-linked domain"/>
    <property type="match status" value="1"/>
</dbReference>
<name>A0A7X9DLN2_UNCKA</name>
<dbReference type="AlphaFoldDB" id="A0A7X9DLN2"/>
<dbReference type="Gene3D" id="3.40.50.80">
    <property type="entry name" value="Nucleotide-binding domain of ferredoxin-NADP reductase (FNR) module"/>
    <property type="match status" value="1"/>
</dbReference>
<dbReference type="InterPro" id="IPR001433">
    <property type="entry name" value="OxRdtase_FAD/NAD-bd"/>
</dbReference>
<dbReference type="PANTHER" id="PTHR47354">
    <property type="entry name" value="NADH OXIDOREDUCTASE HCR"/>
    <property type="match status" value="1"/>
</dbReference>
<dbReference type="PANTHER" id="PTHR47354:SF5">
    <property type="entry name" value="PROTEIN RFBI"/>
    <property type="match status" value="1"/>
</dbReference>
<gene>
    <name evidence="2" type="ORF">GYA27_04485</name>
</gene>
<dbReference type="InterPro" id="IPR039261">
    <property type="entry name" value="FNR_nucleotide-bd"/>
</dbReference>
<evidence type="ECO:0000259" key="1">
    <source>
        <dbReference type="PROSITE" id="PS51384"/>
    </source>
</evidence>
<dbReference type="CDD" id="cd00322">
    <property type="entry name" value="FNR_like"/>
    <property type="match status" value="1"/>
</dbReference>
<dbReference type="GO" id="GO:0016491">
    <property type="term" value="F:oxidoreductase activity"/>
    <property type="evidence" value="ECO:0007669"/>
    <property type="project" value="InterPro"/>
</dbReference>
<dbReference type="Pfam" id="PF00175">
    <property type="entry name" value="NAD_binding_1"/>
    <property type="match status" value="1"/>
</dbReference>
<reference evidence="2 3" key="1">
    <citation type="journal article" date="2020" name="Biotechnol. Biofuels">
        <title>New insights from the biogas microbiome by comprehensive genome-resolved metagenomics of nearly 1600 species originating from multiple anaerobic digesters.</title>
        <authorList>
            <person name="Campanaro S."/>
            <person name="Treu L."/>
            <person name="Rodriguez-R L.M."/>
            <person name="Kovalovszki A."/>
            <person name="Ziels R.M."/>
            <person name="Maus I."/>
            <person name="Zhu X."/>
            <person name="Kougias P.G."/>
            <person name="Basile A."/>
            <person name="Luo G."/>
            <person name="Schluter A."/>
            <person name="Konstantinidis K.T."/>
            <person name="Angelidaki I."/>
        </authorList>
    </citation>
    <scope>NUCLEOTIDE SEQUENCE [LARGE SCALE GENOMIC DNA]</scope>
    <source>
        <strain evidence="2">AS27yjCOA_165</strain>
    </source>
</reference>
<protein>
    <submittedName>
        <fullName evidence="2">FAD-dependent oxidoreductase</fullName>
    </submittedName>
</protein>
<dbReference type="PRINTS" id="PR00410">
    <property type="entry name" value="PHEHYDRXLASE"/>
</dbReference>
<dbReference type="InterPro" id="IPR001709">
    <property type="entry name" value="Flavoprot_Pyr_Nucl_cyt_Rdtase"/>
</dbReference>
<dbReference type="PROSITE" id="PS51384">
    <property type="entry name" value="FAD_FR"/>
    <property type="match status" value="1"/>
</dbReference>
<dbReference type="PRINTS" id="PR00371">
    <property type="entry name" value="FPNCR"/>
</dbReference>
<dbReference type="InterPro" id="IPR050415">
    <property type="entry name" value="MRET"/>
</dbReference>
<dbReference type="Proteomes" id="UP000526033">
    <property type="component" value="Unassembled WGS sequence"/>
</dbReference>
<evidence type="ECO:0000313" key="3">
    <source>
        <dbReference type="Proteomes" id="UP000526033"/>
    </source>
</evidence>
<dbReference type="SUPFAM" id="SSF63380">
    <property type="entry name" value="Riboflavin synthase domain-like"/>
    <property type="match status" value="1"/>
</dbReference>
<accession>A0A7X9DLN2</accession>
<dbReference type="InterPro" id="IPR017927">
    <property type="entry name" value="FAD-bd_FR_type"/>
</dbReference>
<dbReference type="InterPro" id="IPR017938">
    <property type="entry name" value="Riboflavin_synthase-like_b-brl"/>
</dbReference>